<feature type="compositionally biased region" description="Low complexity" evidence="6">
    <location>
        <begin position="386"/>
        <end position="398"/>
    </location>
</feature>
<feature type="domain" description="Rhodopsin" evidence="8">
    <location>
        <begin position="46"/>
        <end position="318"/>
    </location>
</feature>
<dbReference type="AlphaFoldDB" id="A0AAD9ASZ0"/>
<evidence type="ECO:0000259" key="8">
    <source>
        <dbReference type="Pfam" id="PF20684"/>
    </source>
</evidence>
<feature type="transmembrane region" description="Helical" evidence="7">
    <location>
        <begin position="296"/>
        <end position="318"/>
    </location>
</feature>
<name>A0AAD9ASZ0_9PEZI</name>
<evidence type="ECO:0000256" key="7">
    <source>
        <dbReference type="SAM" id="Phobius"/>
    </source>
</evidence>
<comment type="caution">
    <text evidence="9">The sequence shown here is derived from an EMBL/GenBank/DDBJ whole genome shotgun (WGS) entry which is preliminary data.</text>
</comment>
<evidence type="ECO:0000256" key="3">
    <source>
        <dbReference type="ARBA" id="ARBA00022989"/>
    </source>
</evidence>
<feature type="transmembrane region" description="Helical" evidence="7">
    <location>
        <begin position="177"/>
        <end position="200"/>
    </location>
</feature>
<keyword evidence="2 7" id="KW-0812">Transmembrane</keyword>
<reference evidence="9" key="1">
    <citation type="submission" date="2023-01" db="EMBL/GenBank/DDBJ databases">
        <title>Colletotrichum chrysophilum M932 genome sequence.</title>
        <authorList>
            <person name="Baroncelli R."/>
        </authorList>
    </citation>
    <scope>NUCLEOTIDE SEQUENCE</scope>
    <source>
        <strain evidence="9">M932</strain>
    </source>
</reference>
<feature type="transmembrane region" description="Helical" evidence="7">
    <location>
        <begin position="255"/>
        <end position="276"/>
    </location>
</feature>
<protein>
    <submittedName>
        <fullName evidence="9">Integral membrane protein</fullName>
    </submittedName>
</protein>
<comment type="similarity">
    <text evidence="5">Belongs to the SAT4 family.</text>
</comment>
<feature type="compositionally biased region" description="Low complexity" evidence="6">
    <location>
        <begin position="1"/>
        <end position="10"/>
    </location>
</feature>
<feature type="region of interest" description="Disordered" evidence="6">
    <location>
        <begin position="384"/>
        <end position="407"/>
    </location>
</feature>
<accession>A0AAD9ASZ0</accession>
<feature type="region of interest" description="Disordered" evidence="6">
    <location>
        <begin position="323"/>
        <end position="352"/>
    </location>
</feature>
<dbReference type="PANTHER" id="PTHR33048">
    <property type="entry name" value="PTH11-LIKE INTEGRAL MEMBRANE PROTEIN (AFU_ORTHOLOGUE AFUA_5G11245)"/>
    <property type="match status" value="1"/>
</dbReference>
<evidence type="ECO:0000256" key="5">
    <source>
        <dbReference type="ARBA" id="ARBA00038359"/>
    </source>
</evidence>
<keyword evidence="10" id="KW-1185">Reference proteome</keyword>
<dbReference type="PANTHER" id="PTHR33048:SF47">
    <property type="entry name" value="INTEGRAL MEMBRANE PROTEIN-RELATED"/>
    <property type="match status" value="1"/>
</dbReference>
<proteinExistence type="inferred from homology"/>
<feature type="transmembrane region" description="Helical" evidence="7">
    <location>
        <begin position="220"/>
        <end position="243"/>
    </location>
</feature>
<feature type="transmembrane region" description="Helical" evidence="7">
    <location>
        <begin position="28"/>
        <end position="50"/>
    </location>
</feature>
<evidence type="ECO:0000256" key="2">
    <source>
        <dbReference type="ARBA" id="ARBA00022692"/>
    </source>
</evidence>
<sequence length="407" mass="43957">MALNTTTTGPFPSPSSPESLPHDNRQGLVVGVTSALLALVIIFMGIRVYIRGFMLKAWGWDDSSYILSGVNLTKMDPNILTDNVKVFVMGLAIPVYFSNDQSPSSGIRDIKADIISHLDVEKGSLGLHWWDAAPERLAIDNKFLITTVLTYQVAFASIKATFLLQYRRAFALPSVQLFCDVMLAATAVIVASMLLSGVFVTKKLLDPQYAASSDQSAFLIWGYVNAAVHLATDIIIFILPLPLVGSLKLATMQKAGLIASFAVGIFTGAISVVRMVNLPLGINSTDPFFDAVPLVLFSIAEPTSAVICACIPIMRPLLGCSDRSRNSSQGSRRWLSKLSDKSAGNQTPLSFPEMAYMTPAGSPRGDYAGCLSNSQARELHMIEFGTPTRTPSSPATPLRRYDSDLGP</sequence>
<organism evidence="9 10">
    <name type="scientific">Colletotrichum chrysophilum</name>
    <dbReference type="NCBI Taxonomy" id="1836956"/>
    <lineage>
        <taxon>Eukaryota</taxon>
        <taxon>Fungi</taxon>
        <taxon>Dikarya</taxon>
        <taxon>Ascomycota</taxon>
        <taxon>Pezizomycotina</taxon>
        <taxon>Sordariomycetes</taxon>
        <taxon>Hypocreomycetidae</taxon>
        <taxon>Glomerellales</taxon>
        <taxon>Glomerellaceae</taxon>
        <taxon>Colletotrichum</taxon>
        <taxon>Colletotrichum gloeosporioides species complex</taxon>
    </lineage>
</organism>
<dbReference type="Pfam" id="PF20684">
    <property type="entry name" value="Fung_rhodopsin"/>
    <property type="match status" value="1"/>
</dbReference>
<feature type="region of interest" description="Disordered" evidence="6">
    <location>
        <begin position="1"/>
        <end position="22"/>
    </location>
</feature>
<keyword evidence="4 7" id="KW-0472">Membrane</keyword>
<evidence type="ECO:0000256" key="6">
    <source>
        <dbReference type="SAM" id="MobiDB-lite"/>
    </source>
</evidence>
<dbReference type="InterPro" id="IPR049326">
    <property type="entry name" value="Rhodopsin_dom_fungi"/>
</dbReference>
<keyword evidence="3 7" id="KW-1133">Transmembrane helix</keyword>
<gene>
    <name evidence="9" type="ORF">CCHR01_04446</name>
</gene>
<comment type="subcellular location">
    <subcellularLocation>
        <location evidence="1">Membrane</location>
        <topology evidence="1">Multi-pass membrane protein</topology>
    </subcellularLocation>
</comment>
<evidence type="ECO:0000313" key="10">
    <source>
        <dbReference type="Proteomes" id="UP001243330"/>
    </source>
</evidence>
<dbReference type="Proteomes" id="UP001243330">
    <property type="component" value="Unassembled WGS sequence"/>
</dbReference>
<dbReference type="GO" id="GO:0016020">
    <property type="term" value="C:membrane"/>
    <property type="evidence" value="ECO:0007669"/>
    <property type="project" value="UniProtKB-SubCell"/>
</dbReference>
<dbReference type="EMBL" id="JAQOWY010000065">
    <property type="protein sequence ID" value="KAK1852905.1"/>
    <property type="molecule type" value="Genomic_DNA"/>
</dbReference>
<dbReference type="InterPro" id="IPR052337">
    <property type="entry name" value="SAT4-like"/>
</dbReference>
<evidence type="ECO:0000256" key="4">
    <source>
        <dbReference type="ARBA" id="ARBA00023136"/>
    </source>
</evidence>
<evidence type="ECO:0000313" key="9">
    <source>
        <dbReference type="EMBL" id="KAK1852905.1"/>
    </source>
</evidence>
<evidence type="ECO:0000256" key="1">
    <source>
        <dbReference type="ARBA" id="ARBA00004141"/>
    </source>
</evidence>